<feature type="transmembrane region" description="Helical" evidence="1">
    <location>
        <begin position="93"/>
        <end position="126"/>
    </location>
</feature>
<dbReference type="EMBL" id="AP026413">
    <property type="protein sequence ID" value="BDO16812.1"/>
    <property type="molecule type" value="Genomic_DNA"/>
</dbReference>
<accession>A0AAN1YB14</accession>
<keyword evidence="1" id="KW-1133">Transmembrane helix</keyword>
<evidence type="ECO:0000256" key="1">
    <source>
        <dbReference type="SAM" id="Phobius"/>
    </source>
</evidence>
<name>A0AAN1YB14_9ENTR</name>
<keyword evidence="1" id="KW-0812">Transmembrane</keyword>
<feature type="transmembrane region" description="Helical" evidence="1">
    <location>
        <begin position="21"/>
        <end position="42"/>
    </location>
</feature>
<gene>
    <name evidence="2" type="ORF">KAM644c_58780</name>
</gene>
<protein>
    <submittedName>
        <fullName evidence="2">Uncharacterized protein</fullName>
    </submittedName>
</protein>
<dbReference type="RefSeq" id="WP_049240121.1">
    <property type="nucleotide sequence ID" value="NZ_AP026413.1"/>
</dbReference>
<dbReference type="AlphaFoldDB" id="A0AAN1YB14"/>
<geneLocation type="plasmid" evidence="2 3">
    <name>pKAM644_6</name>
</geneLocation>
<sequence length="128" mass="14286">MIKKTKTYLKEVQEKYIENDLFRVILGLFISSVSFSTLLLLPEKLIEEISMTDMGVNIFFIIFTGMVITMSGLIPIIMGVIHKLLKTDGKKFIAGVIMMCMAFFIPPASIYGLIPILGALITMSILFG</sequence>
<keyword evidence="1" id="KW-0472">Membrane</keyword>
<reference evidence="2" key="1">
    <citation type="submission" date="2022-07" db="EMBL/GenBank/DDBJ databases">
        <title>Complete genome sequence of carbapenem-resistant Klebsiella spp. in Japan.</title>
        <authorList>
            <person name="Maehana S."/>
            <person name="Suzuki M."/>
            <person name="Kitasato H."/>
        </authorList>
    </citation>
    <scope>NUCLEOTIDE SEQUENCE</scope>
    <source>
        <strain evidence="2">KAM644</strain>
        <plasmid evidence="2">pKAM644_6</plasmid>
    </source>
</reference>
<feature type="transmembrane region" description="Helical" evidence="1">
    <location>
        <begin position="54"/>
        <end position="81"/>
    </location>
</feature>
<keyword evidence="2" id="KW-0614">Plasmid</keyword>
<evidence type="ECO:0000313" key="3">
    <source>
        <dbReference type="Proteomes" id="UP001058353"/>
    </source>
</evidence>
<dbReference type="Proteomes" id="UP001058353">
    <property type="component" value="Plasmid pKAM644_6"/>
</dbReference>
<evidence type="ECO:0000313" key="2">
    <source>
        <dbReference type="EMBL" id="BDO16812.1"/>
    </source>
</evidence>
<organism evidence="2 3">
    <name type="scientific">Klebsiella quasipneumoniae subsp. quasipneumoniae</name>
    <dbReference type="NCBI Taxonomy" id="1667327"/>
    <lineage>
        <taxon>Bacteria</taxon>
        <taxon>Pseudomonadati</taxon>
        <taxon>Pseudomonadota</taxon>
        <taxon>Gammaproteobacteria</taxon>
        <taxon>Enterobacterales</taxon>
        <taxon>Enterobacteriaceae</taxon>
        <taxon>Klebsiella/Raoultella group</taxon>
        <taxon>Klebsiella</taxon>
        <taxon>Klebsiella pneumoniae complex</taxon>
    </lineage>
</organism>
<proteinExistence type="predicted"/>